<dbReference type="AlphaFoldDB" id="A0A7W3GTN3"/>
<comment type="caution">
    <text evidence="1">The sequence shown here is derived from an EMBL/GenBank/DDBJ whole genome shotgun (WGS) entry which is preliminary data.</text>
</comment>
<organism evidence="1 2">
    <name type="scientific">Enterobacter asburiae</name>
    <dbReference type="NCBI Taxonomy" id="61645"/>
    <lineage>
        <taxon>Bacteria</taxon>
        <taxon>Pseudomonadati</taxon>
        <taxon>Pseudomonadota</taxon>
        <taxon>Gammaproteobacteria</taxon>
        <taxon>Enterobacterales</taxon>
        <taxon>Enterobacteriaceae</taxon>
        <taxon>Enterobacter</taxon>
        <taxon>Enterobacter cloacae complex</taxon>
    </lineage>
</organism>
<sequence>MEFTVSLSTIITACLGFLGVYVLMPFALIFRDFLLIKFIEKFILNEKFWLDVRVRETDRAHMNHYYAKSMAVEFSANGGESVCKLDNEVVTHQELQQYESGRDFHLNRMNAIWSKIQFKNNIAMKMFKYFKLDEYEGYIAKRAQAYYDNAINMIKLKEGDGKTSSPVTTDDKK</sequence>
<dbReference type="Proteomes" id="UP000533461">
    <property type="component" value="Unassembled WGS sequence"/>
</dbReference>
<dbReference type="RefSeq" id="WP_048286535.1">
    <property type="nucleotide sequence ID" value="NZ_JABXQT010000001.1"/>
</dbReference>
<evidence type="ECO:0000313" key="2">
    <source>
        <dbReference type="Proteomes" id="UP000533461"/>
    </source>
</evidence>
<dbReference type="EMBL" id="JABXRP010000001">
    <property type="protein sequence ID" value="MBA8076604.1"/>
    <property type="molecule type" value="Genomic_DNA"/>
</dbReference>
<protein>
    <submittedName>
        <fullName evidence="1">Uncharacterized protein</fullName>
    </submittedName>
</protein>
<reference evidence="1 2" key="1">
    <citation type="submission" date="2020-06" db="EMBL/GenBank/DDBJ databases">
        <title>REHAB project genomes.</title>
        <authorList>
            <person name="Shaw L.P."/>
        </authorList>
    </citation>
    <scope>NUCLEOTIDE SEQUENCE [LARGE SCALE GENOMIC DNA]</scope>
    <source>
        <strain evidence="1 2">RHBSTW-00074</strain>
    </source>
</reference>
<accession>A0A7W3GTN3</accession>
<proteinExistence type="predicted"/>
<gene>
    <name evidence="1" type="ORF">HV056_08555</name>
</gene>
<name>A0A7W3GTN3_ENTAS</name>
<evidence type="ECO:0000313" key="1">
    <source>
        <dbReference type="EMBL" id="MBA8076604.1"/>
    </source>
</evidence>